<dbReference type="OrthoDB" id="7608935at2759"/>
<dbReference type="InterPro" id="IPR036875">
    <property type="entry name" value="Znf_CCHC_sf"/>
</dbReference>
<evidence type="ECO:0000256" key="6">
    <source>
        <dbReference type="ARBA" id="ARBA00022833"/>
    </source>
</evidence>
<evidence type="ECO:0000313" key="12">
    <source>
        <dbReference type="Proteomes" id="UP000077266"/>
    </source>
</evidence>
<evidence type="ECO:0000256" key="7">
    <source>
        <dbReference type="ARBA" id="ARBA00023242"/>
    </source>
</evidence>
<dbReference type="STRING" id="1314781.A0A165QXA1"/>
<keyword evidence="4" id="KW-0677">Repeat</keyword>
<feature type="compositionally biased region" description="Basic residues" evidence="9">
    <location>
        <begin position="91"/>
        <end position="113"/>
    </location>
</feature>
<organism evidence="11 12">
    <name type="scientific">Exidia glandulosa HHB12029</name>
    <dbReference type="NCBI Taxonomy" id="1314781"/>
    <lineage>
        <taxon>Eukaryota</taxon>
        <taxon>Fungi</taxon>
        <taxon>Dikarya</taxon>
        <taxon>Basidiomycota</taxon>
        <taxon>Agaricomycotina</taxon>
        <taxon>Agaricomycetes</taxon>
        <taxon>Auriculariales</taxon>
        <taxon>Exidiaceae</taxon>
        <taxon>Exidia</taxon>
    </lineage>
</organism>
<feature type="compositionally biased region" description="Basic and acidic residues" evidence="9">
    <location>
        <begin position="478"/>
        <end position="513"/>
    </location>
</feature>
<feature type="domain" description="CCHC-type" evidence="10">
    <location>
        <begin position="285"/>
        <end position="300"/>
    </location>
</feature>
<evidence type="ECO:0000256" key="1">
    <source>
        <dbReference type="ARBA" id="ARBA00004123"/>
    </source>
</evidence>
<dbReference type="InParanoid" id="A0A165QXA1"/>
<evidence type="ECO:0000256" key="5">
    <source>
        <dbReference type="ARBA" id="ARBA00022771"/>
    </source>
</evidence>
<feature type="region of interest" description="Disordered" evidence="9">
    <location>
        <begin position="27"/>
        <end position="141"/>
    </location>
</feature>
<dbReference type="Pfam" id="PF00098">
    <property type="entry name" value="zf-CCHC"/>
    <property type="match status" value="3"/>
</dbReference>
<gene>
    <name evidence="11" type="ORF">EXIGLDRAFT_716195</name>
</gene>
<keyword evidence="6" id="KW-0862">Zinc</keyword>
<feature type="compositionally biased region" description="Basic and acidic residues" evidence="9">
    <location>
        <begin position="413"/>
        <end position="440"/>
    </location>
</feature>
<feature type="compositionally biased region" description="Basic and acidic residues" evidence="9">
    <location>
        <begin position="114"/>
        <end position="130"/>
    </location>
</feature>
<evidence type="ECO:0000256" key="2">
    <source>
        <dbReference type="ARBA" id="ARBA00022664"/>
    </source>
</evidence>
<feature type="domain" description="CCHC-type" evidence="10">
    <location>
        <begin position="261"/>
        <end position="276"/>
    </location>
</feature>
<evidence type="ECO:0000256" key="4">
    <source>
        <dbReference type="ARBA" id="ARBA00022737"/>
    </source>
</evidence>
<feature type="compositionally biased region" description="Basic and acidic residues" evidence="9">
    <location>
        <begin position="362"/>
        <end position="371"/>
    </location>
</feature>
<dbReference type="Proteomes" id="UP000077266">
    <property type="component" value="Unassembled WGS sequence"/>
</dbReference>
<comment type="subcellular location">
    <subcellularLocation>
        <location evidence="1">Nucleus</location>
    </subcellularLocation>
</comment>
<evidence type="ECO:0000313" key="11">
    <source>
        <dbReference type="EMBL" id="KZW04194.1"/>
    </source>
</evidence>
<feature type="compositionally biased region" description="Basic residues" evidence="9">
    <location>
        <begin position="44"/>
        <end position="53"/>
    </location>
</feature>
<evidence type="ECO:0000256" key="9">
    <source>
        <dbReference type="SAM" id="MobiDB-lite"/>
    </source>
</evidence>
<keyword evidence="3" id="KW-0479">Metal-binding</keyword>
<evidence type="ECO:0000259" key="10">
    <source>
        <dbReference type="PROSITE" id="PS50158"/>
    </source>
</evidence>
<feature type="region of interest" description="Disordered" evidence="9">
    <location>
        <begin position="356"/>
        <end position="530"/>
    </location>
</feature>
<dbReference type="AlphaFoldDB" id="A0A165QXA1"/>
<feature type="compositionally biased region" description="Basic and acidic residues" evidence="9">
    <location>
        <begin position="70"/>
        <end position="90"/>
    </location>
</feature>
<dbReference type="GO" id="GO:0071038">
    <property type="term" value="P:TRAMP-dependent tRNA surveillance pathway"/>
    <property type="evidence" value="ECO:0007669"/>
    <property type="project" value="TreeGrafter"/>
</dbReference>
<feature type="domain" description="CCHC-type" evidence="10">
    <location>
        <begin position="344"/>
        <end position="359"/>
    </location>
</feature>
<dbReference type="FunCoup" id="A0A165QXA1">
    <property type="interactions" value="135"/>
</dbReference>
<keyword evidence="5 8" id="KW-0863">Zinc-finger</keyword>
<sequence length="530" mass="60076">MLSVMKPAPPPDFIDLTGDLELSEVIVISDGDDDDDNNKQPASSKKRRKKKKNRDADSQPMVNGTPVVKPDTRTQRGRGEGDRADGQSSRKRDRRERRQSRSRSRSPSRHKRQRSDSPERRADRKREPSRERRRSPTPFVVDTTATILPNLDLDAPSLTVRDDGLILPAHVLVLKEGEEPEPVDRAMTPMSDSSFIEVLDLDPDARKQRYFDDVVEKSAGIICHTCGQPGHIAKRCTMVVCLMCGAKDDHITPQCPVNKVCYNCNQKGHLNRDCPNARVYRGQQKCDRCGSTNHYQNNCPLLWRTYTYLSEAERDEVLEQRVLKRSLGLGGEGGEGFIAMDIFCYNCAARGHLGDDCPQGGRKADRTRDPSAHSAYNQQFGPFASSSSSEPRAAKRLRHRSRSPNAKVYVLPEGKRQPGKDGREAAKRRAEAQEAKRSTQDDEDDWFSRRAPNGHTKDNDKPKHRERDRDRNGRRHKERDDDRHRDHDRARGGRERDRDRDRDRGANAKRDGRGGGLAARFGPKFQGGYS</sequence>
<dbReference type="EMBL" id="KV425882">
    <property type="protein sequence ID" value="KZW04194.1"/>
    <property type="molecule type" value="Genomic_DNA"/>
</dbReference>
<evidence type="ECO:0000256" key="8">
    <source>
        <dbReference type="PROSITE-ProRule" id="PRU00047"/>
    </source>
</evidence>
<accession>A0A165QXA1</accession>
<dbReference type="SMART" id="SM00343">
    <property type="entry name" value="ZnF_C2HC"/>
    <property type="match status" value="5"/>
</dbReference>
<keyword evidence="7" id="KW-0539">Nucleus</keyword>
<dbReference type="InterPro" id="IPR051644">
    <property type="entry name" value="TRAMP_AT-DNA-binding"/>
</dbReference>
<protein>
    <recommendedName>
        <fullName evidence="10">CCHC-type domain-containing protein</fullName>
    </recommendedName>
</protein>
<feature type="compositionally biased region" description="Basic and acidic residues" evidence="9">
    <location>
        <begin position="455"/>
        <end position="471"/>
    </location>
</feature>
<dbReference type="PROSITE" id="PS50158">
    <property type="entry name" value="ZF_CCHC"/>
    <property type="match status" value="4"/>
</dbReference>
<dbReference type="GO" id="GO:0071035">
    <property type="term" value="P:nuclear polyadenylation-dependent rRNA catabolic process"/>
    <property type="evidence" value="ECO:0007669"/>
    <property type="project" value="TreeGrafter"/>
</dbReference>
<dbReference type="GO" id="GO:0071036">
    <property type="term" value="P:nuclear polyadenylation-dependent snoRNA catabolic process"/>
    <property type="evidence" value="ECO:0007669"/>
    <property type="project" value="TreeGrafter"/>
</dbReference>
<dbReference type="GO" id="GO:0006397">
    <property type="term" value="P:mRNA processing"/>
    <property type="evidence" value="ECO:0007669"/>
    <property type="project" value="UniProtKB-KW"/>
</dbReference>
<dbReference type="GO" id="GO:0071031">
    <property type="term" value="P:nuclear mRNA surveillance of mRNA 3'-end processing"/>
    <property type="evidence" value="ECO:0007669"/>
    <property type="project" value="TreeGrafter"/>
</dbReference>
<feature type="compositionally biased region" description="Polar residues" evidence="9">
    <location>
        <begin position="374"/>
        <end position="390"/>
    </location>
</feature>
<dbReference type="InterPro" id="IPR001878">
    <property type="entry name" value="Znf_CCHC"/>
</dbReference>
<dbReference type="SUPFAM" id="SSF57756">
    <property type="entry name" value="Retrovirus zinc finger-like domains"/>
    <property type="match status" value="3"/>
</dbReference>
<dbReference type="GO" id="GO:0071037">
    <property type="term" value="P:nuclear polyadenylation-dependent snRNA catabolic process"/>
    <property type="evidence" value="ECO:0007669"/>
    <property type="project" value="TreeGrafter"/>
</dbReference>
<dbReference type="GO" id="GO:0008270">
    <property type="term" value="F:zinc ion binding"/>
    <property type="evidence" value="ECO:0007669"/>
    <property type="project" value="UniProtKB-KW"/>
</dbReference>
<keyword evidence="2" id="KW-0507">mRNA processing</keyword>
<dbReference type="GO" id="GO:0071039">
    <property type="term" value="P:nuclear polyadenylation-dependent CUT catabolic process"/>
    <property type="evidence" value="ECO:0007669"/>
    <property type="project" value="TreeGrafter"/>
</dbReference>
<evidence type="ECO:0000256" key="3">
    <source>
        <dbReference type="ARBA" id="ARBA00022723"/>
    </source>
</evidence>
<dbReference type="PANTHER" id="PTHR46543:SF1">
    <property type="entry name" value="ZINC FINGER CCHC DOMAIN-CONTAINING PROTEIN 7"/>
    <property type="match status" value="1"/>
</dbReference>
<reference evidence="11 12" key="1">
    <citation type="journal article" date="2016" name="Mol. Biol. Evol.">
        <title>Comparative Genomics of Early-Diverging Mushroom-Forming Fungi Provides Insights into the Origins of Lignocellulose Decay Capabilities.</title>
        <authorList>
            <person name="Nagy L.G."/>
            <person name="Riley R."/>
            <person name="Tritt A."/>
            <person name="Adam C."/>
            <person name="Daum C."/>
            <person name="Floudas D."/>
            <person name="Sun H."/>
            <person name="Yadav J.S."/>
            <person name="Pangilinan J."/>
            <person name="Larsson K.H."/>
            <person name="Matsuura K."/>
            <person name="Barry K."/>
            <person name="Labutti K."/>
            <person name="Kuo R."/>
            <person name="Ohm R.A."/>
            <person name="Bhattacharya S.S."/>
            <person name="Shirouzu T."/>
            <person name="Yoshinaga Y."/>
            <person name="Martin F.M."/>
            <person name="Grigoriev I.V."/>
            <person name="Hibbett D.S."/>
        </authorList>
    </citation>
    <scope>NUCLEOTIDE SEQUENCE [LARGE SCALE GENOMIC DNA]</scope>
    <source>
        <strain evidence="11 12">HHB12029</strain>
    </source>
</reference>
<dbReference type="GO" id="GO:0031499">
    <property type="term" value="C:TRAMP complex"/>
    <property type="evidence" value="ECO:0007669"/>
    <property type="project" value="TreeGrafter"/>
</dbReference>
<keyword evidence="12" id="KW-1185">Reference proteome</keyword>
<dbReference type="PANTHER" id="PTHR46543">
    <property type="entry name" value="ZINC FINGER CCHC DOMAIN-CONTAINING PROTEIN 7"/>
    <property type="match status" value="1"/>
</dbReference>
<dbReference type="GO" id="GO:0003723">
    <property type="term" value="F:RNA binding"/>
    <property type="evidence" value="ECO:0007669"/>
    <property type="project" value="TreeGrafter"/>
</dbReference>
<proteinExistence type="predicted"/>
<feature type="domain" description="CCHC-type" evidence="10">
    <location>
        <begin position="223"/>
        <end position="236"/>
    </location>
</feature>
<name>A0A165QXA1_EXIGL</name>
<dbReference type="Gene3D" id="4.10.60.10">
    <property type="entry name" value="Zinc finger, CCHC-type"/>
    <property type="match status" value="3"/>
</dbReference>